<proteinExistence type="predicted"/>
<dbReference type="SUPFAM" id="SSF144059">
    <property type="entry name" value="ImpE-like"/>
    <property type="match status" value="1"/>
</dbReference>
<accession>A0A2S8FVI6</accession>
<dbReference type="EMBL" id="PUHY01000006">
    <property type="protein sequence ID" value="PQO36201.1"/>
    <property type="molecule type" value="Genomic_DNA"/>
</dbReference>
<dbReference type="OrthoDB" id="5416084at2"/>
<evidence type="ECO:0000313" key="2">
    <source>
        <dbReference type="Proteomes" id="UP000238322"/>
    </source>
</evidence>
<reference evidence="1 2" key="1">
    <citation type="submission" date="2018-02" db="EMBL/GenBank/DDBJ databases">
        <title>Comparative genomes isolates from brazilian mangrove.</title>
        <authorList>
            <person name="Araujo J.E."/>
            <person name="Taketani R.G."/>
            <person name="Silva M.C.P."/>
            <person name="Loureco M.V."/>
            <person name="Andreote F.D."/>
        </authorList>
    </citation>
    <scope>NUCLEOTIDE SEQUENCE [LARGE SCALE GENOMIC DNA]</scope>
    <source>
        <strain evidence="1 2">Hex-1 MGV</strain>
    </source>
</reference>
<evidence type="ECO:0000313" key="1">
    <source>
        <dbReference type="EMBL" id="PQO36201.1"/>
    </source>
</evidence>
<dbReference type="InterPro" id="IPR009211">
    <property type="entry name" value="TagJ"/>
</dbReference>
<sequence>MSIGEQLKAGQLEEAIEAAIQDVKKNPMKWDKRIALSQLLCFRGDLERADNHLETAQIQTPDALLRISMYRQMIRGEMTRQECWQEGRTPDLMQGQEPSELIQTNLKLLLALREGSMEEATQLTAEIEEQRPVVAGTCDGVAFEDIRDQDDRTAFFFETITSNGKYFWLPFDAIESIEFHAPEQPCDLIWRRATMNAYGQEGDVFLNALYPGTAASENIAEKLGQSTTWLEKEGEPACGVGQRMFWLGEDEKSIMEIGKIEFAKP</sequence>
<dbReference type="Gene3D" id="1.25.40.10">
    <property type="entry name" value="Tetratricopeptide repeat domain"/>
    <property type="match status" value="1"/>
</dbReference>
<dbReference type="InterPro" id="IPR011990">
    <property type="entry name" value="TPR-like_helical_dom_sf"/>
</dbReference>
<dbReference type="RefSeq" id="WP_105329491.1">
    <property type="nucleotide sequence ID" value="NZ_PUHY01000006.1"/>
</dbReference>
<dbReference type="Proteomes" id="UP000238322">
    <property type="component" value="Unassembled WGS sequence"/>
</dbReference>
<name>A0A2S8FVI6_9BACT</name>
<comment type="caution">
    <text evidence="1">The sequence shown here is derived from an EMBL/GenBank/DDBJ whole genome shotgun (WGS) entry which is preliminary data.</text>
</comment>
<gene>
    <name evidence="1" type="ORF">C5Y83_09810</name>
</gene>
<dbReference type="Pfam" id="PF07024">
    <property type="entry name" value="ImpE"/>
    <property type="match status" value="1"/>
</dbReference>
<dbReference type="AlphaFoldDB" id="A0A2S8FVI6"/>
<protein>
    <submittedName>
        <fullName evidence="1">SciE type virulence protein</fullName>
    </submittedName>
</protein>
<dbReference type="PIRSF" id="PIRSF029288">
    <property type="entry name" value="SciE_ImpE"/>
    <property type="match status" value="1"/>
</dbReference>
<organism evidence="1 2">
    <name type="scientific">Blastopirellula marina</name>
    <dbReference type="NCBI Taxonomy" id="124"/>
    <lineage>
        <taxon>Bacteria</taxon>
        <taxon>Pseudomonadati</taxon>
        <taxon>Planctomycetota</taxon>
        <taxon>Planctomycetia</taxon>
        <taxon>Pirellulales</taxon>
        <taxon>Pirellulaceae</taxon>
        <taxon>Blastopirellula</taxon>
    </lineage>
</organism>